<dbReference type="Pfam" id="PF11971">
    <property type="entry name" value="CAMSAP_CH"/>
    <property type="match status" value="1"/>
</dbReference>
<dbReference type="GO" id="GO:0051011">
    <property type="term" value="F:microtubule minus-end binding"/>
    <property type="evidence" value="ECO:0007669"/>
    <property type="project" value="TreeGrafter"/>
</dbReference>
<evidence type="ECO:0008006" key="11">
    <source>
        <dbReference type="Google" id="ProtNLM"/>
    </source>
</evidence>
<dbReference type="PROSITE" id="PS50021">
    <property type="entry name" value="CH"/>
    <property type="match status" value="1"/>
</dbReference>
<dbReference type="InterPro" id="IPR036872">
    <property type="entry name" value="CH_dom_sf"/>
</dbReference>
<dbReference type="PANTHER" id="PTHR21595">
    <property type="entry name" value="PATRONIN"/>
    <property type="match status" value="1"/>
</dbReference>
<dbReference type="GO" id="GO:0031122">
    <property type="term" value="P:cytoplasmic microtubule organization"/>
    <property type="evidence" value="ECO:0007669"/>
    <property type="project" value="TreeGrafter"/>
</dbReference>
<dbReference type="SUPFAM" id="SSF50346">
    <property type="entry name" value="PRC-barrel domain"/>
    <property type="match status" value="1"/>
</dbReference>
<keyword evidence="3" id="KW-0493">Microtubule</keyword>
<sequence length="1085" mass="118131">MSIESYLMELVCSTRWICNHLLATGNSTGEPSWVQRYPGDAETAKQALFMLSKTHSHVEDMEEIPEAIVATLCEGALYLLASEVILGHCPPTMHQFLQQTTLQRQQSAAQAQLLLLRWLLTAEILQIDNVMGTIFEDAVTLEDYATDYDAHLAIARYFAQSEPFYLGAHVMILRGLMLHFINDSLQGEDVMNHLQLIAPDIVAGGGASSALMIEDALLLWIRGVLGLFTAELNSAAAKRIVQEICHVDDLYLHTNDGRVLALVIHHYQPALVDLNSVHFATPLSMWQRQDNWAHIIRAAEALGVWVGVFADEMVAHGFVTLQQHLLRIVQDLFLVLACDAEDQYETLRKTIEERGGNHHHNTSAVGSDNVSSLELEGHTTFVDKNVMHSMMITSSTPPPLLKSGASSVSKGRPPTSAAYETVRDTGDHPFDGQQHRETIHSRETIETNSSSPPFPISRDGGDDHQRGGGAAHHDDDGDDDDEPVDVGNQHGDFNFVMTGLFLQGVSIPIQRQKQSVEEEAQVLQPTSAATTQAALLPKSVEILAPPPSTSVLAASSTSVTALPAPSDEPHRSDSPVLVGRSAEFRRLKVREDNAVASSVAHFKDLRGPQRAATTAGGPQHQQPMRKSMVQGSVDVEGIESLLQELAAITNDSSVGKARPIGGGELSDPLAEAREQNHVLRWALEEQKRKVAAMVEKLRLGIRKQEFSAIVKHLKGQKASGAQSHAARLAPSVLRKMSLTGGVAATDVSFAQHDDGPEDAQRIARREDKFRQSMEHVRSSQQRSNIAERIVVSSSTTTAATTTTGKQQNQAEQHQVAPILPQLPASMIAKNARGGLALNFSTGGLAKNIARAALDSPSEQHRDEKSNDDASDGIAPVKLVPLESVRNARKLSTANTVAQQRKRSNSSAEPLADGQGGAEDALGSTNGTASTTTAAAPVVVKIKNNKSVMVLAFKHVLLTGQLNKAPLEKVLKLVSDLTEDGGHQFIVLFKDEFTQQFKGLYTVRPDAVLVRIYGSGPYMAYVGPQPNNENETTLWTQGLPYLFPKFFKFDSGSKTFQQFSAKWVNQAADGVAFAAAKPKMIDRERF</sequence>
<dbReference type="GO" id="GO:0007026">
    <property type="term" value="P:negative regulation of microtubule depolymerization"/>
    <property type="evidence" value="ECO:0007669"/>
    <property type="project" value="TreeGrafter"/>
</dbReference>
<keyword evidence="5" id="KW-0206">Cytoskeleton</keyword>
<dbReference type="SUPFAM" id="SSF47576">
    <property type="entry name" value="Calponin-homology domain, CH-domain"/>
    <property type="match status" value="1"/>
</dbReference>
<feature type="compositionally biased region" description="Basic and acidic residues" evidence="6">
    <location>
        <begin position="421"/>
        <end position="445"/>
    </location>
</feature>
<proteinExistence type="predicted"/>
<dbReference type="Gene3D" id="3.10.20.360">
    <property type="entry name" value="CKK domain"/>
    <property type="match status" value="1"/>
</dbReference>
<feature type="compositionally biased region" description="Basic and acidic residues" evidence="6">
    <location>
        <begin position="857"/>
        <end position="867"/>
    </location>
</feature>
<dbReference type="OrthoDB" id="251795at2759"/>
<dbReference type="SMART" id="SM00033">
    <property type="entry name" value="CH"/>
    <property type="match status" value="1"/>
</dbReference>
<evidence type="ECO:0000256" key="6">
    <source>
        <dbReference type="SAM" id="MobiDB-lite"/>
    </source>
</evidence>
<keyword evidence="4" id="KW-0175">Coiled coil</keyword>
<accession>A0A0S4JHF4</accession>
<name>A0A0S4JHF4_BODSA</name>
<feature type="region of interest" description="Disordered" evidence="6">
    <location>
        <begin position="853"/>
        <end position="875"/>
    </location>
</feature>
<dbReference type="GO" id="GO:0005516">
    <property type="term" value="F:calmodulin binding"/>
    <property type="evidence" value="ECO:0007669"/>
    <property type="project" value="InterPro"/>
</dbReference>
<dbReference type="Gene3D" id="1.10.418.10">
    <property type="entry name" value="Calponin-like domain"/>
    <property type="match status" value="1"/>
</dbReference>
<keyword evidence="2" id="KW-0963">Cytoplasm</keyword>
<feature type="domain" description="CKK" evidence="8">
    <location>
        <begin position="932"/>
        <end position="1085"/>
    </location>
</feature>
<dbReference type="PROSITE" id="PS51508">
    <property type="entry name" value="CKK"/>
    <property type="match status" value="1"/>
</dbReference>
<dbReference type="InterPro" id="IPR014797">
    <property type="entry name" value="CKK_CAMSAP"/>
</dbReference>
<protein>
    <recommendedName>
        <fullName evidence="11">CKK domain-containing protein</fullName>
    </recommendedName>
</protein>
<evidence type="ECO:0000256" key="5">
    <source>
        <dbReference type="ARBA" id="ARBA00023212"/>
    </source>
</evidence>
<gene>
    <name evidence="9" type="ORF">BSAL_29415</name>
</gene>
<comment type="subcellular location">
    <subcellularLocation>
        <location evidence="1">Cytoplasm</location>
        <location evidence="1">Cytoskeleton</location>
    </subcellularLocation>
</comment>
<dbReference type="InterPro" id="IPR011033">
    <property type="entry name" value="PRC_barrel-like_sf"/>
</dbReference>
<evidence type="ECO:0000256" key="1">
    <source>
        <dbReference type="ARBA" id="ARBA00004245"/>
    </source>
</evidence>
<dbReference type="CDD" id="cd00014">
    <property type="entry name" value="CH_SF"/>
    <property type="match status" value="1"/>
</dbReference>
<dbReference type="Pfam" id="PF08683">
    <property type="entry name" value="CAMSAP_CKK"/>
    <property type="match status" value="1"/>
</dbReference>
<organism evidence="9 10">
    <name type="scientific">Bodo saltans</name>
    <name type="common">Flagellated protozoan</name>
    <dbReference type="NCBI Taxonomy" id="75058"/>
    <lineage>
        <taxon>Eukaryota</taxon>
        <taxon>Discoba</taxon>
        <taxon>Euglenozoa</taxon>
        <taxon>Kinetoplastea</taxon>
        <taxon>Metakinetoplastina</taxon>
        <taxon>Eubodonida</taxon>
        <taxon>Bodonidae</taxon>
        <taxon>Bodo</taxon>
    </lineage>
</organism>
<feature type="compositionally biased region" description="Basic and acidic residues" evidence="6">
    <location>
        <begin position="459"/>
        <end position="475"/>
    </location>
</feature>
<dbReference type="SMART" id="SM01051">
    <property type="entry name" value="CAMSAP_CKK"/>
    <property type="match status" value="1"/>
</dbReference>
<dbReference type="VEuPathDB" id="TriTrypDB:BSAL_29415"/>
<dbReference type="InterPro" id="IPR001715">
    <property type="entry name" value="CH_dom"/>
</dbReference>
<keyword evidence="10" id="KW-1185">Reference proteome</keyword>
<evidence type="ECO:0000259" key="8">
    <source>
        <dbReference type="PROSITE" id="PS51508"/>
    </source>
</evidence>
<evidence type="ECO:0000313" key="10">
    <source>
        <dbReference type="Proteomes" id="UP000051952"/>
    </source>
</evidence>
<dbReference type="EMBL" id="CYKH01001877">
    <property type="protein sequence ID" value="CUG90945.1"/>
    <property type="molecule type" value="Genomic_DNA"/>
</dbReference>
<evidence type="ECO:0000259" key="7">
    <source>
        <dbReference type="PROSITE" id="PS50021"/>
    </source>
</evidence>
<dbReference type="Proteomes" id="UP000051952">
    <property type="component" value="Unassembled WGS sequence"/>
</dbReference>
<dbReference type="GO" id="GO:0036449">
    <property type="term" value="C:microtubule minus-end"/>
    <property type="evidence" value="ECO:0007669"/>
    <property type="project" value="TreeGrafter"/>
</dbReference>
<reference evidence="10" key="1">
    <citation type="submission" date="2015-09" db="EMBL/GenBank/DDBJ databases">
        <authorList>
            <consortium name="Pathogen Informatics"/>
        </authorList>
    </citation>
    <scope>NUCLEOTIDE SEQUENCE [LARGE SCALE GENOMIC DNA]</scope>
    <source>
        <strain evidence="10">Lake Konstanz</strain>
    </source>
</reference>
<dbReference type="PANTHER" id="PTHR21595:SF0">
    <property type="entry name" value="PATRONIN"/>
    <property type="match status" value="1"/>
</dbReference>
<dbReference type="AlphaFoldDB" id="A0A0S4JHF4"/>
<evidence type="ECO:0000256" key="2">
    <source>
        <dbReference type="ARBA" id="ARBA00022490"/>
    </source>
</evidence>
<feature type="region of interest" description="Disordered" evidence="6">
    <location>
        <begin position="890"/>
        <end position="928"/>
    </location>
</feature>
<feature type="region of interest" description="Disordered" evidence="6">
    <location>
        <begin position="392"/>
        <end position="491"/>
    </location>
</feature>
<evidence type="ECO:0000256" key="3">
    <source>
        <dbReference type="ARBA" id="ARBA00022701"/>
    </source>
</evidence>
<dbReference type="InterPro" id="IPR022613">
    <property type="entry name" value="CH_CAMSAP_2"/>
</dbReference>
<feature type="domain" description="Calponin-homology (CH)" evidence="7">
    <location>
        <begin position="211"/>
        <end position="337"/>
    </location>
</feature>
<evidence type="ECO:0000256" key="4">
    <source>
        <dbReference type="ARBA" id="ARBA00023054"/>
    </source>
</evidence>
<feature type="compositionally biased region" description="Low complexity" evidence="6">
    <location>
        <begin position="792"/>
        <end position="803"/>
    </location>
</feature>
<dbReference type="InterPro" id="IPR032940">
    <property type="entry name" value="CAMSAP"/>
</dbReference>
<dbReference type="InterPro" id="IPR038209">
    <property type="entry name" value="CKK_dom_sf"/>
</dbReference>
<feature type="region of interest" description="Disordered" evidence="6">
    <location>
        <begin position="792"/>
        <end position="813"/>
    </location>
</feature>
<evidence type="ECO:0000313" key="9">
    <source>
        <dbReference type="EMBL" id="CUG90945.1"/>
    </source>
</evidence>